<evidence type="ECO:0000313" key="4">
    <source>
        <dbReference type="Proteomes" id="UP001365846"/>
    </source>
</evidence>
<dbReference type="PANTHER" id="PTHR42852:SF13">
    <property type="entry name" value="PROTEIN DIPZ"/>
    <property type="match status" value="1"/>
</dbReference>
<dbReference type="RefSeq" id="WP_340358834.1">
    <property type="nucleotide sequence ID" value="NZ_JBBKZU010000009.1"/>
</dbReference>
<organism evidence="3 4">
    <name type="scientific">Variovorax ureilyticus</name>
    <dbReference type="NCBI Taxonomy" id="1836198"/>
    <lineage>
        <taxon>Bacteria</taxon>
        <taxon>Pseudomonadati</taxon>
        <taxon>Pseudomonadota</taxon>
        <taxon>Betaproteobacteria</taxon>
        <taxon>Burkholderiales</taxon>
        <taxon>Comamonadaceae</taxon>
        <taxon>Variovorax</taxon>
    </lineage>
</organism>
<gene>
    <name evidence="3" type="ORF">WKW77_21090</name>
</gene>
<protein>
    <submittedName>
        <fullName evidence="3">TlpA disulfide reductase family protein</fullName>
    </submittedName>
</protein>
<evidence type="ECO:0000259" key="2">
    <source>
        <dbReference type="PROSITE" id="PS51352"/>
    </source>
</evidence>
<dbReference type="CDD" id="cd02966">
    <property type="entry name" value="TlpA_like_family"/>
    <property type="match status" value="1"/>
</dbReference>
<dbReference type="Pfam" id="PF08534">
    <property type="entry name" value="Redoxin"/>
    <property type="match status" value="1"/>
</dbReference>
<feature type="transmembrane region" description="Helical" evidence="1">
    <location>
        <begin position="9"/>
        <end position="29"/>
    </location>
</feature>
<keyword evidence="1" id="KW-0472">Membrane</keyword>
<evidence type="ECO:0000313" key="3">
    <source>
        <dbReference type="EMBL" id="MEJ8813595.1"/>
    </source>
</evidence>
<reference evidence="3 4" key="1">
    <citation type="submission" date="2024-03" db="EMBL/GenBank/DDBJ databases">
        <title>Novel species of the genus Variovorax.</title>
        <authorList>
            <person name="Liu Q."/>
            <person name="Xin Y.-H."/>
        </authorList>
    </citation>
    <scope>NUCLEOTIDE SEQUENCE [LARGE SCALE GENOMIC DNA]</scope>
    <source>
        <strain evidence="3 4">KACC 18899</strain>
    </source>
</reference>
<sequence>MTSGSTRRGLLYGGVAVIAAAAGIGGAWWRSRGLQPGGERLDEAFWLQRFDRPEGGELALASLRGKPLLINFWATWCPPCIEEMPMIDAFSRENGANGWQVVGLAIDQPSAVRKFLERTPVTYPIGLAGLQGTELVKNLGNTAGGLPFTLVVDAAGSVAARKMGRLDPSDLQTWRRA</sequence>
<feature type="domain" description="Thioredoxin" evidence="2">
    <location>
        <begin position="10"/>
        <end position="177"/>
    </location>
</feature>
<dbReference type="PANTHER" id="PTHR42852">
    <property type="entry name" value="THIOL:DISULFIDE INTERCHANGE PROTEIN DSBE"/>
    <property type="match status" value="1"/>
</dbReference>
<comment type="caution">
    <text evidence="3">The sequence shown here is derived from an EMBL/GenBank/DDBJ whole genome shotgun (WGS) entry which is preliminary data.</text>
</comment>
<dbReference type="InterPro" id="IPR013766">
    <property type="entry name" value="Thioredoxin_domain"/>
</dbReference>
<keyword evidence="1" id="KW-0812">Transmembrane</keyword>
<dbReference type="SUPFAM" id="SSF52833">
    <property type="entry name" value="Thioredoxin-like"/>
    <property type="match status" value="1"/>
</dbReference>
<dbReference type="InterPro" id="IPR036249">
    <property type="entry name" value="Thioredoxin-like_sf"/>
</dbReference>
<dbReference type="EMBL" id="JBBKZU010000009">
    <property type="protein sequence ID" value="MEJ8813595.1"/>
    <property type="molecule type" value="Genomic_DNA"/>
</dbReference>
<proteinExistence type="predicted"/>
<dbReference type="PROSITE" id="PS51352">
    <property type="entry name" value="THIOREDOXIN_2"/>
    <property type="match status" value="1"/>
</dbReference>
<accession>A0ABU8VJ49</accession>
<name>A0ABU8VJ49_9BURK</name>
<evidence type="ECO:0000256" key="1">
    <source>
        <dbReference type="SAM" id="Phobius"/>
    </source>
</evidence>
<dbReference type="InterPro" id="IPR013740">
    <property type="entry name" value="Redoxin"/>
</dbReference>
<dbReference type="Gene3D" id="3.40.30.10">
    <property type="entry name" value="Glutaredoxin"/>
    <property type="match status" value="1"/>
</dbReference>
<dbReference type="Proteomes" id="UP001365846">
    <property type="component" value="Unassembled WGS sequence"/>
</dbReference>
<keyword evidence="1" id="KW-1133">Transmembrane helix</keyword>
<keyword evidence="4" id="KW-1185">Reference proteome</keyword>
<dbReference type="InterPro" id="IPR050553">
    <property type="entry name" value="Thioredoxin_ResA/DsbE_sf"/>
</dbReference>